<dbReference type="AlphaFoldDB" id="A0A2N1MZ13"/>
<organism evidence="1 2">
    <name type="scientific">Rhizophagus irregularis</name>
    <dbReference type="NCBI Taxonomy" id="588596"/>
    <lineage>
        <taxon>Eukaryota</taxon>
        <taxon>Fungi</taxon>
        <taxon>Fungi incertae sedis</taxon>
        <taxon>Mucoromycota</taxon>
        <taxon>Glomeromycotina</taxon>
        <taxon>Glomeromycetes</taxon>
        <taxon>Glomerales</taxon>
        <taxon>Glomeraceae</taxon>
        <taxon>Rhizophagus</taxon>
    </lineage>
</organism>
<evidence type="ECO:0000313" key="2">
    <source>
        <dbReference type="Proteomes" id="UP000233469"/>
    </source>
</evidence>
<dbReference type="VEuPathDB" id="FungiDB:FUN_003326"/>
<protein>
    <submittedName>
        <fullName evidence="1">Uncharacterized protein</fullName>
    </submittedName>
</protein>
<evidence type="ECO:0000313" key="1">
    <source>
        <dbReference type="EMBL" id="PKK66888.1"/>
    </source>
</evidence>
<accession>A0A2N1MZ13</accession>
<dbReference type="EMBL" id="LLXL01001034">
    <property type="protein sequence ID" value="PKK66888.1"/>
    <property type="molecule type" value="Genomic_DNA"/>
</dbReference>
<dbReference type="VEuPathDB" id="FungiDB:RhiirFUN_016597"/>
<gene>
    <name evidence="1" type="ORF">RhiirC2_784232</name>
</gene>
<name>A0A2N1MZ13_9GLOM</name>
<proteinExistence type="predicted"/>
<reference evidence="1 2" key="2">
    <citation type="submission" date="2017-10" db="EMBL/GenBank/DDBJ databases">
        <title>Extensive intraspecific genome diversity in a model arbuscular mycorrhizal fungus.</title>
        <authorList>
            <person name="Chen E.C.H."/>
            <person name="Morin E."/>
            <person name="Baudet D."/>
            <person name="Noel J."/>
            <person name="Ndikumana S."/>
            <person name="Charron P."/>
            <person name="St-Onge C."/>
            <person name="Giorgi J."/>
            <person name="Grigoriev I.V."/>
            <person name="Roux C."/>
            <person name="Martin F.M."/>
            <person name="Corradi N."/>
        </authorList>
    </citation>
    <scope>NUCLEOTIDE SEQUENCE [LARGE SCALE GENOMIC DNA]</scope>
    <source>
        <strain evidence="1 2">C2</strain>
    </source>
</reference>
<dbReference type="VEuPathDB" id="FungiDB:FUN_011836"/>
<dbReference type="Proteomes" id="UP000233469">
    <property type="component" value="Unassembled WGS sequence"/>
</dbReference>
<reference evidence="1 2" key="1">
    <citation type="submission" date="2016-04" db="EMBL/GenBank/DDBJ databases">
        <title>Genome analyses suggest a sexual origin of heterokaryosis in a supposedly ancient asexual fungus.</title>
        <authorList>
            <person name="Ropars J."/>
            <person name="Sedzielewska K."/>
            <person name="Noel J."/>
            <person name="Charron P."/>
            <person name="Farinelli L."/>
            <person name="Marton T."/>
            <person name="Kruger M."/>
            <person name="Pelin A."/>
            <person name="Brachmann A."/>
            <person name="Corradi N."/>
        </authorList>
    </citation>
    <scope>NUCLEOTIDE SEQUENCE [LARGE SCALE GENOMIC DNA]</scope>
    <source>
        <strain evidence="1 2">C2</strain>
    </source>
</reference>
<comment type="caution">
    <text evidence="1">The sequence shown here is derived from an EMBL/GenBank/DDBJ whole genome shotgun (WGS) entry which is preliminary data.</text>
</comment>
<sequence>MPMKTSTICYIHESTECLMQEYTVKEVMVVALMQFLLKDFGVVWDFYKQMLQLIVYILVTIQFMTDEETKYLIDQRMFRNEVFWGLSSKLNENTLDLLIGIATFEEMNSLPKLNILNLYDDNPTITLPNTLTTSKIYIPIIKIISNTIIITTDDDEIPDDYYPISIDDDTKILKVNTQKAGRFCIYINVNNDIDNPTHRSRSFWKNLEQFGAFISYGDLPYTSSDTASSHNVKHQNCINDLLFHLLSNEKISSWTNNKISYKEITEHLINY</sequence>